<dbReference type="EMBL" id="CP046996">
    <property type="protein sequence ID" value="QHA01670.1"/>
    <property type="molecule type" value="Genomic_DNA"/>
</dbReference>
<dbReference type="Proteomes" id="UP000430508">
    <property type="component" value="Chromosome"/>
</dbReference>
<evidence type="ECO:0000256" key="1">
    <source>
        <dbReference type="ARBA" id="ARBA00022801"/>
    </source>
</evidence>
<dbReference type="SMART" id="SM00646">
    <property type="entry name" value="Ami_3"/>
    <property type="match status" value="1"/>
</dbReference>
<dbReference type="Pfam" id="PF01520">
    <property type="entry name" value="Amidase_3"/>
    <property type="match status" value="1"/>
</dbReference>
<gene>
    <name evidence="3" type="ORF">GQ588_13975</name>
</gene>
<evidence type="ECO:0000313" key="4">
    <source>
        <dbReference type="Proteomes" id="UP000430508"/>
    </source>
</evidence>
<keyword evidence="1" id="KW-0378">Hydrolase</keyword>
<feature type="domain" description="MurNAc-LAA" evidence="2">
    <location>
        <begin position="1"/>
        <end position="61"/>
    </location>
</feature>
<dbReference type="GO" id="GO:0009253">
    <property type="term" value="P:peptidoglycan catabolic process"/>
    <property type="evidence" value="ECO:0007669"/>
    <property type="project" value="InterPro"/>
</dbReference>
<proteinExistence type="predicted"/>
<dbReference type="InterPro" id="IPR002508">
    <property type="entry name" value="MurNAc-LAA_cat"/>
</dbReference>
<dbReference type="PANTHER" id="PTHR30404:SF0">
    <property type="entry name" value="N-ACETYLMURAMOYL-L-ALANINE AMIDASE AMIC"/>
    <property type="match status" value="1"/>
</dbReference>
<dbReference type="SUPFAM" id="SSF53187">
    <property type="entry name" value="Zn-dependent exopeptidases"/>
    <property type="match status" value="1"/>
</dbReference>
<dbReference type="InterPro" id="IPR050695">
    <property type="entry name" value="N-acetylmuramoyl_amidase_3"/>
</dbReference>
<dbReference type="PANTHER" id="PTHR30404">
    <property type="entry name" value="N-ACETYLMURAMOYL-L-ALANINE AMIDASE"/>
    <property type="match status" value="1"/>
</dbReference>
<organism evidence="3 4">
    <name type="scientific">Dehalobacter restrictus</name>
    <dbReference type="NCBI Taxonomy" id="55583"/>
    <lineage>
        <taxon>Bacteria</taxon>
        <taxon>Bacillati</taxon>
        <taxon>Bacillota</taxon>
        <taxon>Clostridia</taxon>
        <taxon>Eubacteriales</taxon>
        <taxon>Desulfitobacteriaceae</taxon>
        <taxon>Dehalobacter</taxon>
    </lineage>
</organism>
<evidence type="ECO:0000259" key="2">
    <source>
        <dbReference type="SMART" id="SM00646"/>
    </source>
</evidence>
<evidence type="ECO:0000313" key="3">
    <source>
        <dbReference type="EMBL" id="QHA01670.1"/>
    </source>
</evidence>
<sequence length="71" mass="7708">MAATGLTDRGAKIKNLHVTRETNAPAILVEAGFISNPAEESLMNQTSFDNLVAKAIYKGFMKATGYLGRYE</sequence>
<protein>
    <recommendedName>
        <fullName evidence="2">MurNAc-LAA domain-containing protein</fullName>
    </recommendedName>
</protein>
<dbReference type="Gene3D" id="3.40.630.40">
    <property type="entry name" value="Zn-dependent exopeptidases"/>
    <property type="match status" value="1"/>
</dbReference>
<reference evidence="3 4" key="1">
    <citation type="submission" date="2019-12" db="EMBL/GenBank/DDBJ databases">
        <title>Sequence classification of anaerobic respiratory reductive dehalogenases: First we see many, then we see few.</title>
        <authorList>
            <person name="Molenda O."/>
            <person name="Puentes Jacome L.A."/>
            <person name="Cao X."/>
            <person name="Nesbo C.L."/>
            <person name="Tang S."/>
            <person name="Morson N."/>
            <person name="Patron J."/>
            <person name="Lomheim L."/>
            <person name="Wishart D.S."/>
            <person name="Edwards E.A."/>
        </authorList>
    </citation>
    <scope>NUCLEOTIDE SEQUENCE [LARGE SCALE GENOMIC DNA]</scope>
    <source>
        <strain evidence="3 4">12DCA</strain>
    </source>
</reference>
<dbReference type="GO" id="GO:0030288">
    <property type="term" value="C:outer membrane-bounded periplasmic space"/>
    <property type="evidence" value="ECO:0007669"/>
    <property type="project" value="TreeGrafter"/>
</dbReference>
<dbReference type="GO" id="GO:0008745">
    <property type="term" value="F:N-acetylmuramoyl-L-alanine amidase activity"/>
    <property type="evidence" value="ECO:0007669"/>
    <property type="project" value="InterPro"/>
</dbReference>
<accession>A0A857DJX2</accession>
<dbReference type="CDD" id="cd02696">
    <property type="entry name" value="MurNAc-LAA"/>
    <property type="match status" value="1"/>
</dbReference>
<name>A0A857DJX2_9FIRM</name>
<dbReference type="AlphaFoldDB" id="A0A857DJX2"/>